<sequence>MTQIKQSLYFLLLLSLLTGCQSQATKAPPLAPAPLAVFAHETVWLTTSSANTAKSQQIKRFNLKLKDRLKMYGAHNIKTVNPANQPTDGLIIVSQINTDSDERTYQLSILRQNRELIRGTYPNTPEGDEVAISQFLMSIHQKIVTAGTYF</sequence>
<feature type="signal peptide" evidence="1">
    <location>
        <begin position="1"/>
        <end position="26"/>
    </location>
</feature>
<feature type="chain" id="PRO_5045492145" description="DUF4136 domain-containing protein" evidence="1">
    <location>
        <begin position="27"/>
        <end position="150"/>
    </location>
</feature>
<dbReference type="Proteomes" id="UP001449225">
    <property type="component" value="Unassembled WGS sequence"/>
</dbReference>
<reference evidence="2 3" key="1">
    <citation type="submission" date="2024-03" db="EMBL/GenBank/DDBJ databases">
        <title>Community enrichment and isolation of bacterial strains for fucoidan degradation.</title>
        <authorList>
            <person name="Sichert A."/>
        </authorList>
    </citation>
    <scope>NUCLEOTIDE SEQUENCE [LARGE SCALE GENOMIC DNA]</scope>
    <source>
        <strain evidence="2 3">AS76</strain>
    </source>
</reference>
<comment type="caution">
    <text evidence="2">The sequence shown here is derived from an EMBL/GenBank/DDBJ whole genome shotgun (WGS) entry which is preliminary data.</text>
</comment>
<gene>
    <name evidence="2" type="ORF">WNY58_10360</name>
</gene>
<dbReference type="EMBL" id="JBBMRA010000008">
    <property type="protein sequence ID" value="MEM5536793.1"/>
    <property type="molecule type" value="Genomic_DNA"/>
</dbReference>
<evidence type="ECO:0000313" key="2">
    <source>
        <dbReference type="EMBL" id="MEM5536793.1"/>
    </source>
</evidence>
<accession>A0ABU9TTE4</accession>
<proteinExistence type="predicted"/>
<evidence type="ECO:0000256" key="1">
    <source>
        <dbReference type="SAM" id="SignalP"/>
    </source>
</evidence>
<keyword evidence="1" id="KW-0732">Signal</keyword>
<dbReference type="RefSeq" id="WP_342854478.1">
    <property type="nucleotide sequence ID" value="NZ_JBBMRA010000008.1"/>
</dbReference>
<evidence type="ECO:0000313" key="3">
    <source>
        <dbReference type="Proteomes" id="UP001449225"/>
    </source>
</evidence>
<evidence type="ECO:0008006" key="4">
    <source>
        <dbReference type="Google" id="ProtNLM"/>
    </source>
</evidence>
<name>A0ABU9TTE4_9GAMM</name>
<organism evidence="2 3">
    <name type="scientific">Neptuniibacter pectenicola</name>
    <dbReference type="NCBI Taxonomy" id="1806669"/>
    <lineage>
        <taxon>Bacteria</taxon>
        <taxon>Pseudomonadati</taxon>
        <taxon>Pseudomonadota</taxon>
        <taxon>Gammaproteobacteria</taxon>
        <taxon>Oceanospirillales</taxon>
        <taxon>Oceanospirillaceae</taxon>
        <taxon>Neptuniibacter</taxon>
    </lineage>
</organism>
<dbReference type="PROSITE" id="PS51257">
    <property type="entry name" value="PROKAR_LIPOPROTEIN"/>
    <property type="match status" value="1"/>
</dbReference>
<protein>
    <recommendedName>
        <fullName evidence="4">DUF4136 domain-containing protein</fullName>
    </recommendedName>
</protein>
<keyword evidence="3" id="KW-1185">Reference proteome</keyword>